<dbReference type="KEGG" id="slom:PXH66_11635"/>
<sequence length="403" mass="42739">MRRRRVKVTGVGPVTPAGIGRAAFEAGIQESISRIKRFDRLGPDWGPFIAAEVDDDEISRLVNRRELPNHLARHSLLGAIAGVLAVRDAGIEVSEIQRANPAVITGTSIMDFGGINRELESVAEKGVKGIIPRLIYTVSVANVGSAIAEALRVNARSLAVQSSCCSGLDAIGRGAAMVANGEADVVIAGGSEAPLFKHPLLEFRRVNLTPSTWDNAAEHCRPFDLWRTTGTVSEGAAMFVLEPEDSPRPGYCFVDGYAFANDTVGDVCSGMEAAMADALADARLRADDIDVINAWAPGHTTIDAAEARLIKKVFGSRADEILTHSIKGALGNALGGAPAMQAAASALGLRGQYVPPSVNWEFPDPGCPLRISSNLEYFNHDHVIINAHGIAGMNTSLVVSRCK</sequence>
<dbReference type="Proteomes" id="UP001218638">
    <property type="component" value="Chromosome"/>
</dbReference>
<dbReference type="Pfam" id="PF00109">
    <property type="entry name" value="ketoacyl-synt"/>
    <property type="match status" value="1"/>
</dbReference>
<protein>
    <submittedName>
        <fullName evidence="5">Beta-ketoacyl synthase N-terminal-like domain-containing protein</fullName>
    </submittedName>
</protein>
<dbReference type="EMBL" id="CP119075">
    <property type="protein sequence ID" value="WED62984.1"/>
    <property type="molecule type" value="Genomic_DNA"/>
</dbReference>
<evidence type="ECO:0000256" key="3">
    <source>
        <dbReference type="RuleBase" id="RU003694"/>
    </source>
</evidence>
<keyword evidence="2 3" id="KW-0808">Transferase</keyword>
<reference evidence="5" key="1">
    <citation type="submission" date="2023-03" db="EMBL/GenBank/DDBJ databases">
        <title>Lomoglobus Profundus gen. nov., sp. nov., a novel member of the phylum Verrucomicrobia, isolated from deep-marine sediment of South China Sea.</title>
        <authorList>
            <person name="Ahmad T."/>
            <person name="Ishaq S.E."/>
            <person name="Wang F."/>
        </authorList>
    </citation>
    <scope>NUCLEOTIDE SEQUENCE</scope>
    <source>
        <strain evidence="5">LMO-M01</strain>
    </source>
</reference>
<dbReference type="InterPro" id="IPR016039">
    <property type="entry name" value="Thiolase-like"/>
</dbReference>
<feature type="domain" description="Ketosynthase family 3 (KS3)" evidence="4">
    <location>
        <begin position="3"/>
        <end position="401"/>
    </location>
</feature>
<proteinExistence type="inferred from homology"/>
<dbReference type="InterPro" id="IPR014030">
    <property type="entry name" value="Ketoacyl_synth_N"/>
</dbReference>
<dbReference type="Gene3D" id="3.40.47.10">
    <property type="match status" value="1"/>
</dbReference>
<dbReference type="InterPro" id="IPR014031">
    <property type="entry name" value="Ketoacyl_synth_C"/>
</dbReference>
<dbReference type="GO" id="GO:0004315">
    <property type="term" value="F:3-oxoacyl-[acyl-carrier-protein] synthase activity"/>
    <property type="evidence" value="ECO:0007669"/>
    <property type="project" value="TreeGrafter"/>
</dbReference>
<evidence type="ECO:0000256" key="1">
    <source>
        <dbReference type="ARBA" id="ARBA00008467"/>
    </source>
</evidence>
<name>A0AAE9ZTY6_9BACT</name>
<evidence type="ECO:0000259" key="4">
    <source>
        <dbReference type="PROSITE" id="PS52004"/>
    </source>
</evidence>
<dbReference type="AlphaFoldDB" id="A0AAE9ZTY6"/>
<dbReference type="RefSeq" id="WP_330931658.1">
    <property type="nucleotide sequence ID" value="NZ_CP119075.1"/>
</dbReference>
<evidence type="ECO:0000313" key="5">
    <source>
        <dbReference type="EMBL" id="WED62984.1"/>
    </source>
</evidence>
<evidence type="ECO:0000256" key="2">
    <source>
        <dbReference type="ARBA" id="ARBA00022679"/>
    </source>
</evidence>
<comment type="similarity">
    <text evidence="1 3">Belongs to the thiolase-like superfamily. Beta-ketoacyl-ACP synthases family.</text>
</comment>
<dbReference type="InterPro" id="IPR000794">
    <property type="entry name" value="Beta-ketoacyl_synthase"/>
</dbReference>
<keyword evidence="6" id="KW-1185">Reference proteome</keyword>
<dbReference type="PANTHER" id="PTHR11712">
    <property type="entry name" value="POLYKETIDE SYNTHASE-RELATED"/>
    <property type="match status" value="1"/>
</dbReference>
<organism evidence="5 6">
    <name type="scientific">Synoicihabitans lomoniglobus</name>
    <dbReference type="NCBI Taxonomy" id="2909285"/>
    <lineage>
        <taxon>Bacteria</taxon>
        <taxon>Pseudomonadati</taxon>
        <taxon>Verrucomicrobiota</taxon>
        <taxon>Opitutia</taxon>
        <taxon>Opitutales</taxon>
        <taxon>Opitutaceae</taxon>
        <taxon>Synoicihabitans</taxon>
    </lineage>
</organism>
<dbReference type="GO" id="GO:0005829">
    <property type="term" value="C:cytosol"/>
    <property type="evidence" value="ECO:0007669"/>
    <property type="project" value="TreeGrafter"/>
</dbReference>
<dbReference type="PROSITE" id="PS52004">
    <property type="entry name" value="KS3_2"/>
    <property type="match status" value="1"/>
</dbReference>
<dbReference type="GO" id="GO:0006633">
    <property type="term" value="P:fatty acid biosynthetic process"/>
    <property type="evidence" value="ECO:0007669"/>
    <property type="project" value="TreeGrafter"/>
</dbReference>
<accession>A0AAE9ZTY6</accession>
<gene>
    <name evidence="5" type="ORF">PXH66_11635</name>
</gene>
<dbReference type="InterPro" id="IPR020841">
    <property type="entry name" value="PKS_Beta-ketoAc_synthase_dom"/>
</dbReference>
<dbReference type="SUPFAM" id="SSF53901">
    <property type="entry name" value="Thiolase-like"/>
    <property type="match status" value="2"/>
</dbReference>
<dbReference type="PANTHER" id="PTHR11712:SF336">
    <property type="entry name" value="3-OXOACYL-[ACYL-CARRIER-PROTEIN] SYNTHASE, MITOCHONDRIAL"/>
    <property type="match status" value="1"/>
</dbReference>
<evidence type="ECO:0000313" key="6">
    <source>
        <dbReference type="Proteomes" id="UP001218638"/>
    </source>
</evidence>
<dbReference type="Pfam" id="PF02801">
    <property type="entry name" value="Ketoacyl-synt_C"/>
    <property type="match status" value="1"/>
</dbReference>